<sequence length="180" mass="19154">MPIHSGGDAQRRKQRPDFLQPEADIMAKRTPLLTRRRAIGLGAAVVLTGSAVFGGRWFNITARNEGTALTPLQAHAQALAGQLMLVDIRQPDEWALTGVGQGAHPLDMRNPDFAAELGGLVQGDPDRPIALICARGVRSRYLAGQLAKSGFDNVRDVPEGMLGSGAGPGWIKRGLPVAHP</sequence>
<keyword evidence="1" id="KW-0812">Transmembrane</keyword>
<feature type="transmembrane region" description="Helical" evidence="1">
    <location>
        <begin position="38"/>
        <end position="58"/>
    </location>
</feature>
<dbReference type="SMART" id="SM00450">
    <property type="entry name" value="RHOD"/>
    <property type="match status" value="1"/>
</dbReference>
<dbReference type="SUPFAM" id="SSF52821">
    <property type="entry name" value="Rhodanese/Cell cycle control phosphatase"/>
    <property type="match status" value="1"/>
</dbReference>
<keyword evidence="1" id="KW-1133">Transmembrane helix</keyword>
<keyword evidence="4" id="KW-1185">Reference proteome</keyword>
<dbReference type="Pfam" id="PF00581">
    <property type="entry name" value="Rhodanese"/>
    <property type="match status" value="1"/>
</dbReference>
<feature type="domain" description="Rhodanese" evidence="2">
    <location>
        <begin position="79"/>
        <end position="179"/>
    </location>
</feature>
<dbReference type="RefSeq" id="WP_250161464.1">
    <property type="nucleotide sequence ID" value="NZ_CP022415.1"/>
</dbReference>
<name>A0A221JXE9_9RHOB</name>
<organism evidence="3 4">
    <name type="scientific">Pseudosulfitobacter pseudonitzschiae</name>
    <dbReference type="NCBI Taxonomy" id="1402135"/>
    <lineage>
        <taxon>Bacteria</taxon>
        <taxon>Pseudomonadati</taxon>
        <taxon>Pseudomonadota</taxon>
        <taxon>Alphaproteobacteria</taxon>
        <taxon>Rhodobacterales</taxon>
        <taxon>Roseobacteraceae</taxon>
        <taxon>Pseudosulfitobacter</taxon>
    </lineage>
</organism>
<evidence type="ECO:0000313" key="4">
    <source>
        <dbReference type="Proteomes" id="UP000199754"/>
    </source>
</evidence>
<proteinExistence type="predicted"/>
<evidence type="ECO:0000256" key="1">
    <source>
        <dbReference type="SAM" id="Phobius"/>
    </source>
</evidence>
<accession>A0A221JXE9</accession>
<dbReference type="AlphaFoldDB" id="A0A221JXE9"/>
<reference evidence="3 4" key="1">
    <citation type="submission" date="2017-07" db="EMBL/GenBank/DDBJ databases">
        <title>Genome Sequence of Sulfitobacter pseudonitzschiae Strain SMR1 Isolated from a culture of the Diatom Skeletonema marinoi.</title>
        <authorList>
            <person name="Topel M."/>
            <person name="Pinder M.I.M."/>
            <person name="Johansson O.N."/>
            <person name="Kourtchenko O."/>
            <person name="Godhe A."/>
            <person name="Clarke A.K."/>
        </authorList>
    </citation>
    <scope>NUCLEOTIDE SEQUENCE [LARGE SCALE GENOMIC DNA]</scope>
    <source>
        <strain evidence="3 4">SMR1</strain>
    </source>
</reference>
<dbReference type="KEGG" id="spse:SULPSESMR1_00442"/>
<dbReference type="Gene3D" id="3.40.250.10">
    <property type="entry name" value="Rhodanese-like domain"/>
    <property type="match status" value="1"/>
</dbReference>
<evidence type="ECO:0000313" key="3">
    <source>
        <dbReference type="EMBL" id="ASM71277.1"/>
    </source>
</evidence>
<dbReference type="PROSITE" id="PS50206">
    <property type="entry name" value="RHODANESE_3"/>
    <property type="match status" value="1"/>
</dbReference>
<keyword evidence="1" id="KW-0472">Membrane</keyword>
<evidence type="ECO:0000259" key="2">
    <source>
        <dbReference type="PROSITE" id="PS50206"/>
    </source>
</evidence>
<dbReference type="InterPro" id="IPR036873">
    <property type="entry name" value="Rhodanese-like_dom_sf"/>
</dbReference>
<dbReference type="InterPro" id="IPR001763">
    <property type="entry name" value="Rhodanese-like_dom"/>
</dbReference>
<protein>
    <submittedName>
        <fullName evidence="3">Molybdopterin biosynthesis protein MoeB</fullName>
    </submittedName>
</protein>
<dbReference type="EMBL" id="CP022415">
    <property type="protein sequence ID" value="ASM71277.1"/>
    <property type="molecule type" value="Genomic_DNA"/>
</dbReference>
<dbReference type="Proteomes" id="UP000199754">
    <property type="component" value="Chromosome"/>
</dbReference>
<gene>
    <name evidence="3" type="ORF">SULPSESMR1_00442</name>
</gene>